<keyword evidence="1" id="KW-0812">Transmembrane</keyword>
<evidence type="ECO:0000256" key="1">
    <source>
        <dbReference type="SAM" id="Phobius"/>
    </source>
</evidence>
<proteinExistence type="predicted"/>
<dbReference type="RefSeq" id="WP_152765095.1">
    <property type="nucleotide sequence ID" value="NZ_WHLY01000002.1"/>
</dbReference>
<feature type="transmembrane region" description="Helical" evidence="1">
    <location>
        <begin position="154"/>
        <end position="175"/>
    </location>
</feature>
<dbReference type="Proteomes" id="UP000479293">
    <property type="component" value="Unassembled WGS sequence"/>
</dbReference>
<feature type="transmembrane region" description="Helical" evidence="1">
    <location>
        <begin position="99"/>
        <end position="121"/>
    </location>
</feature>
<keyword evidence="1" id="KW-1133">Transmembrane helix</keyword>
<accession>A0A7C9BJP1</accession>
<reference evidence="2 3" key="1">
    <citation type="submission" date="2019-10" db="EMBL/GenBank/DDBJ databases">
        <title>Draft Genome Sequence of Cytophagaceae sp. SJW1-29.</title>
        <authorList>
            <person name="Choi A."/>
        </authorList>
    </citation>
    <scope>NUCLEOTIDE SEQUENCE [LARGE SCALE GENOMIC DNA]</scope>
    <source>
        <strain evidence="2 3">SJW1-29</strain>
    </source>
</reference>
<feature type="transmembrane region" description="Helical" evidence="1">
    <location>
        <begin position="187"/>
        <end position="208"/>
    </location>
</feature>
<organism evidence="2 3">
    <name type="scientific">Salmonirosea aquatica</name>
    <dbReference type="NCBI Taxonomy" id="2654236"/>
    <lineage>
        <taxon>Bacteria</taxon>
        <taxon>Pseudomonadati</taxon>
        <taxon>Bacteroidota</taxon>
        <taxon>Cytophagia</taxon>
        <taxon>Cytophagales</taxon>
        <taxon>Spirosomataceae</taxon>
        <taxon>Salmonirosea</taxon>
    </lineage>
</organism>
<dbReference type="EMBL" id="WHLY01000002">
    <property type="protein sequence ID" value="MPR36841.1"/>
    <property type="molecule type" value="Genomic_DNA"/>
</dbReference>
<evidence type="ECO:0000313" key="3">
    <source>
        <dbReference type="Proteomes" id="UP000479293"/>
    </source>
</evidence>
<keyword evidence="1" id="KW-0472">Membrane</keyword>
<evidence type="ECO:0008006" key="4">
    <source>
        <dbReference type="Google" id="ProtNLM"/>
    </source>
</evidence>
<sequence length="248" mass="27115">MKAINEQMNPSTGYTRQVGFLTIVSGLLALLCLVLSGIALADHPDAFADPVQVLSIPNVSSSLLRWSMLADLMGYYLLLLPVIFWLHQWLKAQTPWAPLITFCATSYVLIGAIGAIILAVLTPTFLAEYTAASADGKATVQLIYKAVVEIVYGALWNTLEVLLAGAWLLFTGFFLTQFGRTFRWATLLLGMFSILDGLGEVLGLKTIAEVGLNGYLILAPIWAIWLGVVLWLSSRHSVSMTHRTELAI</sequence>
<dbReference type="AlphaFoldDB" id="A0A7C9BJP1"/>
<evidence type="ECO:0000313" key="2">
    <source>
        <dbReference type="EMBL" id="MPR36841.1"/>
    </source>
</evidence>
<name>A0A7C9BJP1_9BACT</name>
<feature type="transmembrane region" description="Helical" evidence="1">
    <location>
        <begin position="214"/>
        <end position="233"/>
    </location>
</feature>
<keyword evidence="3" id="KW-1185">Reference proteome</keyword>
<comment type="caution">
    <text evidence="2">The sequence shown here is derived from an EMBL/GenBank/DDBJ whole genome shotgun (WGS) entry which is preliminary data.</text>
</comment>
<gene>
    <name evidence="2" type="ORF">GBK04_26795</name>
</gene>
<protein>
    <recommendedName>
        <fullName evidence="4">DUF4386 family protein</fullName>
    </recommendedName>
</protein>
<feature type="transmembrane region" description="Helical" evidence="1">
    <location>
        <begin position="65"/>
        <end position="87"/>
    </location>
</feature>